<feature type="region of interest" description="Disordered" evidence="3">
    <location>
        <begin position="1477"/>
        <end position="1496"/>
    </location>
</feature>
<dbReference type="EMBL" id="BKAG01000014">
    <property type="protein sequence ID" value="GEP43113.1"/>
    <property type="molecule type" value="Genomic_DNA"/>
</dbReference>
<evidence type="ECO:0000256" key="2">
    <source>
        <dbReference type="ARBA" id="ARBA00022840"/>
    </source>
</evidence>
<dbReference type="Pfam" id="PF00271">
    <property type="entry name" value="Helicase_C"/>
    <property type="match status" value="1"/>
</dbReference>
<dbReference type="GO" id="GO:0003676">
    <property type="term" value="F:nucleic acid binding"/>
    <property type="evidence" value="ECO:0007669"/>
    <property type="project" value="InterPro"/>
</dbReference>
<dbReference type="InterPro" id="IPR001650">
    <property type="entry name" value="Helicase_C-like"/>
</dbReference>
<evidence type="ECO:0000256" key="3">
    <source>
        <dbReference type="SAM" id="MobiDB-lite"/>
    </source>
</evidence>
<proteinExistence type="predicted"/>
<dbReference type="Pfam" id="PF00270">
    <property type="entry name" value="DEAD"/>
    <property type="match status" value="1"/>
</dbReference>
<dbReference type="GO" id="GO:0005524">
    <property type="term" value="F:ATP binding"/>
    <property type="evidence" value="ECO:0007669"/>
    <property type="project" value="UniProtKB-KW"/>
</dbReference>
<dbReference type="GO" id="GO:0006289">
    <property type="term" value="P:nucleotide-excision repair"/>
    <property type="evidence" value="ECO:0007669"/>
    <property type="project" value="TreeGrafter"/>
</dbReference>
<feature type="domain" description="Helicase ATP-binding" evidence="4">
    <location>
        <begin position="112"/>
        <end position="328"/>
    </location>
</feature>
<evidence type="ECO:0000259" key="5">
    <source>
        <dbReference type="PROSITE" id="PS51194"/>
    </source>
</evidence>
<dbReference type="PROSITE" id="PS51192">
    <property type="entry name" value="HELICASE_ATP_BIND_1"/>
    <property type="match status" value="1"/>
</dbReference>
<dbReference type="PROSITE" id="PS51194">
    <property type="entry name" value="HELICASE_CTER"/>
    <property type="match status" value="1"/>
</dbReference>
<evidence type="ECO:0000313" key="6">
    <source>
        <dbReference type="EMBL" id="GEP43113.1"/>
    </source>
</evidence>
<dbReference type="PANTHER" id="PTHR47957:SF3">
    <property type="entry name" value="ATP-DEPENDENT HELICASE HRQ1"/>
    <property type="match status" value="1"/>
</dbReference>
<dbReference type="GO" id="GO:0043138">
    <property type="term" value="F:3'-5' DNA helicase activity"/>
    <property type="evidence" value="ECO:0007669"/>
    <property type="project" value="TreeGrafter"/>
</dbReference>
<protein>
    <recommendedName>
        <fullName evidence="8">DEAD/DEAH box helicase</fullName>
    </recommendedName>
</protein>
<dbReference type="InterPro" id="IPR027417">
    <property type="entry name" value="P-loop_NTPase"/>
</dbReference>
<dbReference type="InterPro" id="IPR011545">
    <property type="entry name" value="DEAD/DEAH_box_helicase_dom"/>
</dbReference>
<evidence type="ECO:0008006" key="8">
    <source>
        <dbReference type="Google" id="ProtNLM"/>
    </source>
</evidence>
<evidence type="ECO:0000259" key="4">
    <source>
        <dbReference type="PROSITE" id="PS51192"/>
    </source>
</evidence>
<dbReference type="SMART" id="SM00487">
    <property type="entry name" value="DEXDc"/>
    <property type="match status" value="1"/>
</dbReference>
<evidence type="ECO:0000256" key="1">
    <source>
        <dbReference type="ARBA" id="ARBA00022741"/>
    </source>
</evidence>
<organism evidence="6 7">
    <name type="scientific">Brevifollis gellanilyticus</name>
    <dbReference type="NCBI Taxonomy" id="748831"/>
    <lineage>
        <taxon>Bacteria</taxon>
        <taxon>Pseudomonadati</taxon>
        <taxon>Verrucomicrobiota</taxon>
        <taxon>Verrucomicrobiia</taxon>
        <taxon>Verrucomicrobiales</taxon>
        <taxon>Verrucomicrobiaceae</taxon>
    </lineage>
</organism>
<dbReference type="InterPro" id="IPR014001">
    <property type="entry name" value="Helicase_ATP-bd"/>
</dbReference>
<dbReference type="SUPFAM" id="SSF52540">
    <property type="entry name" value="P-loop containing nucleoside triphosphate hydrolases"/>
    <property type="match status" value="2"/>
</dbReference>
<dbReference type="PANTHER" id="PTHR47957">
    <property type="entry name" value="ATP-DEPENDENT HELICASE HRQ1"/>
    <property type="match status" value="1"/>
</dbReference>
<comment type="caution">
    <text evidence="6">The sequence shown here is derived from an EMBL/GenBank/DDBJ whole genome shotgun (WGS) entry which is preliminary data.</text>
</comment>
<gene>
    <name evidence="6" type="ORF">BGE01nite_24040</name>
</gene>
<name>A0A512M8T5_9BACT</name>
<keyword evidence="2" id="KW-0067">ATP-binding</keyword>
<keyword evidence="7" id="KW-1185">Reference proteome</keyword>
<dbReference type="Gene3D" id="3.40.50.300">
    <property type="entry name" value="P-loop containing nucleotide triphosphate hydrolases"/>
    <property type="match status" value="2"/>
</dbReference>
<keyword evidence="1" id="KW-0547">Nucleotide-binding</keyword>
<dbReference type="SMART" id="SM00490">
    <property type="entry name" value="HELICc"/>
    <property type="match status" value="1"/>
</dbReference>
<sequence>MSQLNTLDLRDRLISRISAFALDDHFVSDSALRGVLETIWSGPPELGGLGSELWVEGAFPSEQAEETLEQVAARGVLSSALARQLDRVGEFPLSRAPYTHQLRSLEAAHESRDVPEGQPALVVTAGTGAGKTESFLLPMLERLWTQTAEDRQGVSAIILYPMNALVNDQVGRLDKWLDGQDRVSFFHFTSETPEDKDIANSRGVQEATRARFRTRQQARGFEDRHGEPIRDGSGPQPQILVTNYSMLEYMLCRPQDAVFFGRNLRVLVLDEAHIYTGNLAAEITLLLRRVQMRCGRRPEEVLHIATSATIGGGAAALRPFAAQLFSKDESLVRLIEGRRIRPTLEVADAGAPLPLSLAEQLAANPPPEGGTVRVTPDGDSEFVAANAEEWQWWRAVLSLLAPEPRVSEAMNRADRFASPMLADVLRFSPAVARLQNLLWADETMPRLLLPELATQMFGQNNAASQQATRILLQMSACARSRPSEWPLVPNRLHYLMRGPEGMMLSFRRDVSADGYHPLNGIGQVFSAGANPAACGDFEDHPLTLVRCQTSGWWGVAARQVDGHLRPVPSSIVLHGRNEDGEDLFDPETPNQQQAMRVKLFSLTEVENVPCRHFDPQTGRYSGSGYGVPLWEVTQCPRSGVVFDKRNVGWFAARARLQLSLIAETALAAMPEFPHANKAWKPARGRRLLVFSDSRAEAARLGPRLTRQHELQLFRAAVIHELGNLTQAGGDGDADYFQQEIVRIEGELSRPNLSPVIRQRLQSSLADAQESLQGLQSGGSVRQWADRLQESPLIAEIMDLDSAAEHDFQDGNRQQRWRRNAEQVQASLVSLLGRELARRPTWPQPGLETLGLVEVVYPGVEALTPPPRICGTVSMEVAEALHQTWAGYLACMLDALRNQGCITLGRDRDDDDYKYGSALLGKYFSARDSFKRGMISFIGVHFEGQQTSRRNAFSRDYLMACGMSRESAVQRAGEVMEHVFTQLLHHASNGSFNWLEVRPSSETNGGDHVVPSMRMRFPLLGLRVPSRLYRCQTTGQVWPRGTAGLYPGAASASLNEISADDLDQDPRLGRRRRELREWEGFRLGLWAEEHSAQLSPQENARLQDLFRDGMRNILSSTTTLELGIDIGGLSAVLLGNLPPGKANYLQRAGRAGRRADGSSAVLGFARPSPYEREVFLDFRRYLNRDLRRPTVFLDRAAIVRRHAHSWLLGEFFGSQYAHGEHTGAMDAYGKMGAFTGEPLPAKWSSDEPAKPVLPERNAVNLADAFLSYLDQIATATPTRMQTALAHLWHGCPELEALMQDTTSWPQVVQTIRADFAAAYERWRENVRSLLAAWDEVPAIPPVHSSAAANRAQANAIYYQLRTLHQMTVIESLADARVLPRYGFPIGQCKLHIQVSERDPHTGRYQLREEDQFRLQRDSMMAMREYVPGSQLLAGGKIVTSRGLLKHWTGAMVANESWGLRGRFIRTQNGYFHYSCSAEAPRQPSNANPQSPPKSGEMIFPKTGFCTSTSEQPRHGSDFEKVGSVEVYTIAFEDAARCDAPQPGFGGIPGCTVTYCHGGELLLLNGGEFGKGFAICQKCGYADSELHSTGQGRAKLPSHYERHHALQSTARWGDRRCWEDDEAPVWRRQHLAARQTTHLLKLDFSRCGQPFSEELIRTLGQALRLAAANVLEQDAREIRAIEPSLDPQTGGYTSVVLYDTLAGGAGHLAQLSHPSYPERAREWIDQTITLLTVEPTYPDSVRQREAMRRVLTSDAMDDMVPMEALAFLLQARNAACAVEPAAVVDSVIPKDAWTLDRLLTEDPPQQFELTYHCNDIAGVTDLAQCEICNTKPSARTPVILRHDRLPGGIAAGGWYASALDDGSWRVRLSKTEGASPELRMSQTEYDSLMPLAIIHRNA</sequence>
<feature type="compositionally biased region" description="Basic and acidic residues" evidence="3">
    <location>
        <begin position="220"/>
        <end position="230"/>
    </location>
</feature>
<feature type="domain" description="Helicase C-terminal" evidence="5">
    <location>
        <begin position="1022"/>
        <end position="1197"/>
    </location>
</feature>
<evidence type="ECO:0000313" key="7">
    <source>
        <dbReference type="Proteomes" id="UP000321577"/>
    </source>
</evidence>
<dbReference type="GO" id="GO:0036297">
    <property type="term" value="P:interstrand cross-link repair"/>
    <property type="evidence" value="ECO:0007669"/>
    <property type="project" value="TreeGrafter"/>
</dbReference>
<accession>A0A512M8T5</accession>
<reference evidence="6 7" key="1">
    <citation type="submission" date="2019-07" db="EMBL/GenBank/DDBJ databases">
        <title>Whole genome shotgun sequence of Brevifollis gellanilyticus NBRC 108608.</title>
        <authorList>
            <person name="Hosoyama A."/>
            <person name="Uohara A."/>
            <person name="Ohji S."/>
            <person name="Ichikawa N."/>
        </authorList>
    </citation>
    <scope>NUCLEOTIDE SEQUENCE [LARGE SCALE GENOMIC DNA]</scope>
    <source>
        <strain evidence="6 7">NBRC 108608</strain>
    </source>
</reference>
<dbReference type="Proteomes" id="UP000321577">
    <property type="component" value="Unassembled WGS sequence"/>
</dbReference>
<feature type="region of interest" description="Disordered" evidence="3">
    <location>
        <begin position="212"/>
        <end position="235"/>
    </location>
</feature>